<dbReference type="Proteomes" id="UP000245288">
    <property type="component" value="Unassembled WGS sequence"/>
</dbReference>
<feature type="transmembrane region" description="Helical" evidence="1">
    <location>
        <begin position="295"/>
        <end position="312"/>
    </location>
</feature>
<feature type="transmembrane region" description="Helical" evidence="1">
    <location>
        <begin position="354"/>
        <end position="373"/>
    </location>
</feature>
<dbReference type="EMBL" id="JRFU01000026">
    <property type="protein sequence ID" value="PWE87650.1"/>
    <property type="molecule type" value="Genomic_DNA"/>
</dbReference>
<reference evidence="3 4" key="1">
    <citation type="submission" date="2014-09" db="EMBL/GenBank/DDBJ databases">
        <title>Butyrate-producing bacteria isolated from human gut.</title>
        <authorList>
            <person name="Zhang Q."/>
            <person name="Zhao L."/>
        </authorList>
    </citation>
    <scope>NUCLEOTIDE SEQUENCE [LARGE SCALE GENOMIC DNA]</scope>
    <source>
        <strain evidence="3 4">21</strain>
    </source>
</reference>
<dbReference type="OrthoDB" id="5808342at2"/>
<feature type="transmembrane region" description="Helical" evidence="1">
    <location>
        <begin position="206"/>
        <end position="225"/>
    </location>
</feature>
<feature type="transmembrane region" description="Helical" evidence="1">
    <location>
        <begin position="271"/>
        <end position="289"/>
    </location>
</feature>
<dbReference type="AlphaFoldDB" id="A0A2V1JRR2"/>
<feature type="transmembrane region" description="Helical" evidence="1">
    <location>
        <begin position="324"/>
        <end position="342"/>
    </location>
</feature>
<evidence type="ECO:0000256" key="1">
    <source>
        <dbReference type="SAM" id="Phobius"/>
    </source>
</evidence>
<feature type="transmembrane region" description="Helical" evidence="1">
    <location>
        <begin position="60"/>
        <end position="78"/>
    </location>
</feature>
<dbReference type="GO" id="GO:0016747">
    <property type="term" value="F:acyltransferase activity, transferring groups other than amino-acyl groups"/>
    <property type="evidence" value="ECO:0007669"/>
    <property type="project" value="InterPro"/>
</dbReference>
<proteinExistence type="predicted"/>
<evidence type="ECO:0000259" key="2">
    <source>
        <dbReference type="Pfam" id="PF01757"/>
    </source>
</evidence>
<keyword evidence="4" id="KW-1185">Reference proteome</keyword>
<organism evidence="3 4">
    <name type="scientific">Eubacterium ramulus</name>
    <dbReference type="NCBI Taxonomy" id="39490"/>
    <lineage>
        <taxon>Bacteria</taxon>
        <taxon>Bacillati</taxon>
        <taxon>Bacillota</taxon>
        <taxon>Clostridia</taxon>
        <taxon>Eubacteriales</taxon>
        <taxon>Eubacteriaceae</taxon>
        <taxon>Eubacterium</taxon>
    </lineage>
</organism>
<dbReference type="RefSeq" id="WP_109214753.1">
    <property type="nucleotide sequence ID" value="NZ_JAQEGP010000005.1"/>
</dbReference>
<keyword evidence="1" id="KW-0812">Transmembrane</keyword>
<keyword evidence="1" id="KW-0472">Membrane</keyword>
<gene>
    <name evidence="3" type="ORF">LG34_02770</name>
</gene>
<dbReference type="Pfam" id="PF01757">
    <property type="entry name" value="Acyl_transf_3"/>
    <property type="match status" value="1"/>
</dbReference>
<feature type="transmembrane region" description="Helical" evidence="1">
    <location>
        <begin position="245"/>
        <end position="264"/>
    </location>
</feature>
<accession>A0A2V1JRR2</accession>
<evidence type="ECO:0000313" key="4">
    <source>
        <dbReference type="Proteomes" id="UP000245288"/>
    </source>
</evidence>
<comment type="caution">
    <text evidence="3">The sequence shown here is derived from an EMBL/GenBank/DDBJ whole genome shotgun (WGS) entry which is preliminary data.</text>
</comment>
<sequence length="384" mass="44526">MKECGLSRAKYADFKVICKVKNAPATEMIVGVFFMERLSMSMSTGELISTERLQYNNIDLIKFIMAFAVVAIHTNPLVDCKNDIVQIVYNNIVNMAVPFFFLTTGFLLSERMSFSNKASDISILGHYIGKILKMYFIWMVLYTPLTIYHVFDKNISLKKAMSTYLQGIFFTGEQYNAWPLWYLLSTVYTLCIVILLLKLNASKNSFLIVSIIFSVISIGISWIAGIESSKYSVEIVQNMIAHTVYNGRIFRGMIFIPIGMCFNFKKISYNMNILIMISSFLLNCILKNYFLRSYLLILTTVSFFGIILNWKLMDHPVYHKLRKMSTIMYLIHMYIWSIYYKVLYGEKTYGLDSFIITSLCGCVVALLYLKVINKFKMRAFHKRK</sequence>
<name>A0A2V1JRR2_EUBRA</name>
<evidence type="ECO:0000313" key="3">
    <source>
        <dbReference type="EMBL" id="PWE87650.1"/>
    </source>
</evidence>
<feature type="transmembrane region" description="Helical" evidence="1">
    <location>
        <begin position="180"/>
        <end position="199"/>
    </location>
</feature>
<feature type="transmembrane region" description="Helical" evidence="1">
    <location>
        <begin position="84"/>
        <end position="108"/>
    </location>
</feature>
<feature type="domain" description="Acyltransferase 3" evidence="2">
    <location>
        <begin position="56"/>
        <end position="366"/>
    </location>
</feature>
<keyword evidence="1" id="KW-1133">Transmembrane helix</keyword>
<dbReference type="InterPro" id="IPR002656">
    <property type="entry name" value="Acyl_transf_3_dom"/>
</dbReference>
<protein>
    <recommendedName>
        <fullName evidence="2">Acyltransferase 3 domain-containing protein</fullName>
    </recommendedName>
</protein>
<feature type="transmembrane region" description="Helical" evidence="1">
    <location>
        <begin position="132"/>
        <end position="151"/>
    </location>
</feature>